<keyword evidence="5" id="KW-1185">Reference proteome</keyword>
<dbReference type="OrthoDB" id="346910at2759"/>
<evidence type="ECO:0000256" key="2">
    <source>
        <dbReference type="ARBA" id="ARBA00023121"/>
    </source>
</evidence>
<gene>
    <name evidence="4" type="ORF">IWW36_003732</name>
</gene>
<proteinExistence type="inferred from homology"/>
<organism evidence="4 5">
    <name type="scientific">Coemansia brasiliensis</name>
    <dbReference type="NCBI Taxonomy" id="2650707"/>
    <lineage>
        <taxon>Eukaryota</taxon>
        <taxon>Fungi</taxon>
        <taxon>Fungi incertae sedis</taxon>
        <taxon>Zoopagomycota</taxon>
        <taxon>Kickxellomycotina</taxon>
        <taxon>Kickxellomycetes</taxon>
        <taxon>Kickxellales</taxon>
        <taxon>Kickxellaceae</taxon>
        <taxon>Coemansia</taxon>
    </lineage>
</organism>
<evidence type="ECO:0000313" key="5">
    <source>
        <dbReference type="Proteomes" id="UP001139887"/>
    </source>
</evidence>
<dbReference type="AlphaFoldDB" id="A0A9W8I9M4"/>
<reference evidence="4" key="1">
    <citation type="submission" date="2022-07" db="EMBL/GenBank/DDBJ databases">
        <title>Phylogenomic reconstructions and comparative analyses of Kickxellomycotina fungi.</title>
        <authorList>
            <person name="Reynolds N.K."/>
            <person name="Stajich J.E."/>
            <person name="Barry K."/>
            <person name="Grigoriev I.V."/>
            <person name="Crous P."/>
            <person name="Smith M.E."/>
        </authorList>
    </citation>
    <scope>NUCLEOTIDE SEQUENCE</scope>
    <source>
        <strain evidence="4">NRRL 1566</strain>
    </source>
</reference>
<dbReference type="PANTHER" id="PTHR23310">
    <property type="entry name" value="ACYL-COA-BINDING PROTEIN, ACBP"/>
    <property type="match status" value="1"/>
</dbReference>
<evidence type="ECO:0000256" key="1">
    <source>
        <dbReference type="ARBA" id="ARBA00005567"/>
    </source>
</evidence>
<dbReference type="InterPro" id="IPR000582">
    <property type="entry name" value="Acyl-CoA-binding_protein"/>
</dbReference>
<dbReference type="Proteomes" id="UP001139887">
    <property type="component" value="Unassembled WGS sequence"/>
</dbReference>
<protein>
    <recommendedName>
        <fullName evidence="3">ACB domain-containing protein</fullName>
    </recommendedName>
</protein>
<dbReference type="PROSITE" id="PS51228">
    <property type="entry name" value="ACB_2"/>
    <property type="match status" value="1"/>
</dbReference>
<comment type="similarity">
    <text evidence="1">Belongs to the ACBP family.</text>
</comment>
<name>A0A9W8I9M4_9FUNG</name>
<dbReference type="Pfam" id="PF00887">
    <property type="entry name" value="ACBP"/>
    <property type="match status" value="1"/>
</dbReference>
<accession>A0A9W8I9M4</accession>
<sequence length="94" mass="10944">MSDTISTELQEQFKQTSELAKNLPKGVTDQEKLQLYAHFKQANEGDVNTLKPGIMDFVGRAKWDEWKKLEGTSKKDAMEKYIKIYENLNKKYVN</sequence>
<feature type="domain" description="ACB" evidence="3">
    <location>
        <begin position="9"/>
        <end position="94"/>
    </location>
</feature>
<dbReference type="GO" id="GO:0006631">
    <property type="term" value="P:fatty acid metabolic process"/>
    <property type="evidence" value="ECO:0007669"/>
    <property type="project" value="TreeGrafter"/>
</dbReference>
<dbReference type="EMBL" id="JANBUW010000278">
    <property type="protein sequence ID" value="KAJ2847679.1"/>
    <property type="molecule type" value="Genomic_DNA"/>
</dbReference>
<evidence type="ECO:0000259" key="3">
    <source>
        <dbReference type="PROSITE" id="PS51228"/>
    </source>
</evidence>
<evidence type="ECO:0000313" key="4">
    <source>
        <dbReference type="EMBL" id="KAJ2847679.1"/>
    </source>
</evidence>
<dbReference type="InterPro" id="IPR035984">
    <property type="entry name" value="Acyl-CoA-binding_sf"/>
</dbReference>
<dbReference type="PANTHER" id="PTHR23310:SF62">
    <property type="entry name" value="ACYL-COA BINDING PROTEIN 1, ISOFORM A"/>
    <property type="match status" value="1"/>
</dbReference>
<dbReference type="InterPro" id="IPR014352">
    <property type="entry name" value="FERM/acyl-CoA-bd_prot_sf"/>
</dbReference>
<dbReference type="GO" id="GO:0000062">
    <property type="term" value="F:fatty-acyl-CoA binding"/>
    <property type="evidence" value="ECO:0007669"/>
    <property type="project" value="InterPro"/>
</dbReference>
<comment type="caution">
    <text evidence="4">The sequence shown here is derived from an EMBL/GenBank/DDBJ whole genome shotgun (WGS) entry which is preliminary data.</text>
</comment>
<keyword evidence="2" id="KW-0446">Lipid-binding</keyword>
<dbReference type="SUPFAM" id="SSF47027">
    <property type="entry name" value="Acyl-CoA binding protein"/>
    <property type="match status" value="1"/>
</dbReference>
<dbReference type="Gene3D" id="1.20.80.10">
    <property type="match status" value="1"/>
</dbReference>
<dbReference type="PRINTS" id="PR00689">
    <property type="entry name" value="ACOABINDINGP"/>
</dbReference>